<gene>
    <name evidence="3" type="ordered locus">Psta_4725</name>
</gene>
<proteinExistence type="predicted"/>
<feature type="region of interest" description="Disordered" evidence="2">
    <location>
        <begin position="95"/>
        <end position="122"/>
    </location>
</feature>
<evidence type="ECO:0000313" key="4">
    <source>
        <dbReference type="Proteomes" id="UP000001887"/>
    </source>
</evidence>
<dbReference type="EMBL" id="CP001848">
    <property type="protein sequence ID" value="ADB19366.1"/>
    <property type="molecule type" value="Genomic_DNA"/>
</dbReference>
<organism evidence="3 4">
    <name type="scientific">Pirellula staleyi (strain ATCC 27377 / DSM 6068 / ICPB 4128)</name>
    <name type="common">Pirella staleyi</name>
    <dbReference type="NCBI Taxonomy" id="530564"/>
    <lineage>
        <taxon>Bacteria</taxon>
        <taxon>Pseudomonadati</taxon>
        <taxon>Planctomycetota</taxon>
        <taxon>Planctomycetia</taxon>
        <taxon>Pirellulales</taxon>
        <taxon>Pirellulaceae</taxon>
        <taxon>Pirellula</taxon>
    </lineage>
</organism>
<dbReference type="Proteomes" id="UP000001887">
    <property type="component" value="Chromosome"/>
</dbReference>
<evidence type="ECO:0000256" key="2">
    <source>
        <dbReference type="SAM" id="MobiDB-lite"/>
    </source>
</evidence>
<reference evidence="3 4" key="1">
    <citation type="journal article" date="2009" name="Stand. Genomic Sci.">
        <title>Complete genome sequence of Pirellula staleyi type strain (ATCC 27377).</title>
        <authorList>
            <person name="Clum A."/>
            <person name="Tindall B.J."/>
            <person name="Sikorski J."/>
            <person name="Ivanova N."/>
            <person name="Mavrommatis K."/>
            <person name="Lucas S."/>
            <person name="Glavina del Rio T."/>
            <person name="Nolan M."/>
            <person name="Chen F."/>
            <person name="Tice H."/>
            <person name="Pitluck S."/>
            <person name="Cheng J.F."/>
            <person name="Chertkov O."/>
            <person name="Brettin T."/>
            <person name="Han C."/>
            <person name="Detter J.C."/>
            <person name="Kuske C."/>
            <person name="Bruce D."/>
            <person name="Goodwin L."/>
            <person name="Ovchinikova G."/>
            <person name="Pati A."/>
            <person name="Mikhailova N."/>
            <person name="Chen A."/>
            <person name="Palaniappan K."/>
            <person name="Land M."/>
            <person name="Hauser L."/>
            <person name="Chang Y.J."/>
            <person name="Jeffries C.D."/>
            <person name="Chain P."/>
            <person name="Rohde M."/>
            <person name="Goker M."/>
            <person name="Bristow J."/>
            <person name="Eisen J.A."/>
            <person name="Markowitz V."/>
            <person name="Hugenholtz P."/>
            <person name="Kyrpides N.C."/>
            <person name="Klenk H.P."/>
            <person name="Lapidus A."/>
        </authorList>
    </citation>
    <scope>NUCLEOTIDE SEQUENCE [LARGE SCALE GENOMIC DNA]</scope>
    <source>
        <strain evidence="4">ATCC 27377 / DSM 6068 / ICPB 4128</strain>
    </source>
</reference>
<name>D2R835_PIRSD</name>
<feature type="coiled-coil region" evidence="1">
    <location>
        <begin position="49"/>
        <end position="76"/>
    </location>
</feature>
<keyword evidence="4" id="KW-1185">Reference proteome</keyword>
<dbReference type="STRING" id="530564.Psta_4725"/>
<protein>
    <submittedName>
        <fullName evidence="3">Uncharacterized protein</fullName>
    </submittedName>
</protein>
<dbReference type="AlphaFoldDB" id="D2R835"/>
<dbReference type="eggNOG" id="ENOG5032YKE">
    <property type="taxonomic scope" value="Bacteria"/>
</dbReference>
<evidence type="ECO:0000256" key="1">
    <source>
        <dbReference type="SAM" id="Coils"/>
    </source>
</evidence>
<accession>D2R835</accession>
<sequence>MTQDINVLALVKGEERYIFLFDDAHRSEALRTLGRFASNPQLSFSWYDAAVLSQRIRQVTEEAEEARAAAEAETVAADPVTGEHDEQIRIDIQPMPKIVPQPHMNKPRFKLPLPSDNWQAEE</sequence>
<keyword evidence="1" id="KW-0175">Coiled coil</keyword>
<dbReference type="HOGENOM" id="CLU_2024565_0_0_0"/>
<dbReference type="KEGG" id="psl:Psta_4725"/>
<evidence type="ECO:0000313" key="3">
    <source>
        <dbReference type="EMBL" id="ADB19366.1"/>
    </source>
</evidence>